<accession>A0AAF0TTT1</accession>
<keyword evidence="2" id="KW-1185">Reference proteome</keyword>
<organism evidence="1 2">
    <name type="scientific">Solanum verrucosum</name>
    <dbReference type="NCBI Taxonomy" id="315347"/>
    <lineage>
        <taxon>Eukaryota</taxon>
        <taxon>Viridiplantae</taxon>
        <taxon>Streptophyta</taxon>
        <taxon>Embryophyta</taxon>
        <taxon>Tracheophyta</taxon>
        <taxon>Spermatophyta</taxon>
        <taxon>Magnoliopsida</taxon>
        <taxon>eudicotyledons</taxon>
        <taxon>Gunneridae</taxon>
        <taxon>Pentapetalae</taxon>
        <taxon>asterids</taxon>
        <taxon>lamiids</taxon>
        <taxon>Solanales</taxon>
        <taxon>Solanaceae</taxon>
        <taxon>Solanoideae</taxon>
        <taxon>Solaneae</taxon>
        <taxon>Solanum</taxon>
    </lineage>
</organism>
<dbReference type="EMBL" id="CP133615">
    <property type="protein sequence ID" value="WMV25885.1"/>
    <property type="molecule type" value="Genomic_DNA"/>
</dbReference>
<evidence type="ECO:0000313" key="2">
    <source>
        <dbReference type="Proteomes" id="UP001234989"/>
    </source>
</evidence>
<sequence length="12" mass="1423">MDSRFVLRVRGS</sequence>
<evidence type="ECO:0000313" key="1">
    <source>
        <dbReference type="EMBL" id="WMV25885.1"/>
    </source>
</evidence>
<reference evidence="1" key="1">
    <citation type="submission" date="2023-08" db="EMBL/GenBank/DDBJ databases">
        <title>A de novo genome assembly of Solanum verrucosum Schlechtendal, a Mexican diploid species geographically isolated from the other diploid A-genome species in potato relatives.</title>
        <authorList>
            <person name="Hosaka K."/>
        </authorList>
    </citation>
    <scope>NUCLEOTIDE SEQUENCE</scope>
    <source>
        <tissue evidence="1">Young leaves</tissue>
    </source>
</reference>
<gene>
    <name evidence="1" type="ORF">MTR67_019270</name>
</gene>
<dbReference type="Proteomes" id="UP001234989">
    <property type="component" value="Chromosome 4"/>
</dbReference>
<proteinExistence type="predicted"/>
<protein>
    <submittedName>
        <fullName evidence="1">Uncharacterized protein</fullName>
    </submittedName>
</protein>
<name>A0AAF0TTT1_SOLVR</name>